<feature type="compositionally biased region" description="Basic and acidic residues" evidence="8">
    <location>
        <begin position="989"/>
        <end position="1000"/>
    </location>
</feature>
<dbReference type="Gene3D" id="3.30.930.10">
    <property type="entry name" value="Bira Bifunctional Protein, Domain 2"/>
    <property type="match status" value="1"/>
</dbReference>
<reference evidence="12" key="1">
    <citation type="journal article" date="2019" name="Int. J. Syst. Evol. Microbiol.">
        <title>The Global Catalogue of Microorganisms (GCM) 10K type strain sequencing project: providing services to taxonomists for standard genome sequencing and annotation.</title>
        <authorList>
            <consortium name="The Broad Institute Genomics Platform"/>
            <consortium name="The Broad Institute Genome Sequencing Center for Infectious Disease"/>
            <person name="Wu L."/>
            <person name="Ma J."/>
        </authorList>
    </citation>
    <scope>NUCLEOTIDE SEQUENCE [LARGE SCALE GENOMIC DNA]</scope>
    <source>
        <strain evidence="12">TBRC 1826</strain>
    </source>
</reference>
<evidence type="ECO:0000313" key="11">
    <source>
        <dbReference type="EMBL" id="MFC3998131.1"/>
    </source>
</evidence>
<dbReference type="CDD" id="cd04322">
    <property type="entry name" value="LysRS_N"/>
    <property type="match status" value="1"/>
</dbReference>
<dbReference type="Proteomes" id="UP001595847">
    <property type="component" value="Unassembled WGS sequence"/>
</dbReference>
<feature type="region of interest" description="Disordered" evidence="8">
    <location>
        <begin position="963"/>
        <end position="1000"/>
    </location>
</feature>
<proteinExistence type="predicted"/>
<organism evidence="11 12">
    <name type="scientific">Nocardiopsis sediminis</name>
    <dbReference type="NCBI Taxonomy" id="1778267"/>
    <lineage>
        <taxon>Bacteria</taxon>
        <taxon>Bacillati</taxon>
        <taxon>Actinomycetota</taxon>
        <taxon>Actinomycetes</taxon>
        <taxon>Streptosporangiales</taxon>
        <taxon>Nocardiopsidaceae</taxon>
        <taxon>Nocardiopsis</taxon>
    </lineage>
</organism>
<feature type="compositionally biased region" description="Pro residues" evidence="8">
    <location>
        <begin position="597"/>
        <end position="609"/>
    </location>
</feature>
<evidence type="ECO:0000256" key="1">
    <source>
        <dbReference type="ARBA" id="ARBA00004141"/>
    </source>
</evidence>
<evidence type="ECO:0000256" key="9">
    <source>
        <dbReference type="SAM" id="Phobius"/>
    </source>
</evidence>
<gene>
    <name evidence="11" type="primary">lysX</name>
    <name evidence="11" type="ORF">ACFOVU_19535</name>
</gene>
<comment type="subcellular location">
    <subcellularLocation>
        <location evidence="1">Membrane</location>
        <topology evidence="1">Multi-pass membrane protein</topology>
    </subcellularLocation>
</comment>
<evidence type="ECO:0000313" key="12">
    <source>
        <dbReference type="Proteomes" id="UP001595847"/>
    </source>
</evidence>
<dbReference type="PANTHER" id="PTHR42918:SF15">
    <property type="entry name" value="LYSINE--TRNA LIGASE, CHLOROPLASTIC_MITOCHONDRIAL"/>
    <property type="match status" value="1"/>
</dbReference>
<dbReference type="EC" id="2.3.2.3" evidence="11"/>
<dbReference type="Pfam" id="PF09924">
    <property type="entry name" value="LPG_synthase_C"/>
    <property type="match status" value="1"/>
</dbReference>
<dbReference type="InterPro" id="IPR044136">
    <property type="entry name" value="Lys-tRNA-ligase_II_N"/>
</dbReference>
<feature type="compositionally biased region" description="Basic and acidic residues" evidence="8">
    <location>
        <begin position="573"/>
        <end position="589"/>
    </location>
</feature>
<dbReference type="PROSITE" id="PS50862">
    <property type="entry name" value="AA_TRNA_LIGASE_II"/>
    <property type="match status" value="1"/>
</dbReference>
<feature type="region of interest" description="Disordered" evidence="8">
    <location>
        <begin position="569"/>
        <end position="623"/>
    </location>
</feature>
<dbReference type="RefSeq" id="WP_378535687.1">
    <property type="nucleotide sequence ID" value="NZ_JBHSBH010000012.1"/>
</dbReference>
<dbReference type="NCBIfam" id="NF002821">
    <property type="entry name" value="PRK02983.1"/>
    <property type="match status" value="1"/>
</dbReference>
<dbReference type="InterPro" id="IPR004365">
    <property type="entry name" value="NA-bd_OB_tRNA"/>
</dbReference>
<feature type="transmembrane region" description="Helical" evidence="9">
    <location>
        <begin position="78"/>
        <end position="103"/>
    </location>
</feature>
<dbReference type="InterPro" id="IPR018149">
    <property type="entry name" value="Lys-tRNA-synth_II_C"/>
</dbReference>
<keyword evidence="6 9" id="KW-1133">Transmembrane helix</keyword>
<keyword evidence="12" id="KW-1185">Reference proteome</keyword>
<name>A0ABV8FU35_9ACTN</name>
<dbReference type="SUPFAM" id="SSF50249">
    <property type="entry name" value="Nucleic acid-binding proteins"/>
    <property type="match status" value="1"/>
</dbReference>
<dbReference type="InterPro" id="IPR031553">
    <property type="entry name" value="tRNA-synt_2_TM"/>
</dbReference>
<keyword evidence="11" id="KW-0012">Acyltransferase</keyword>
<feature type="domain" description="Aminoacyl-transfer RNA synthetases class-II family profile" evidence="10">
    <location>
        <begin position="791"/>
        <end position="1129"/>
    </location>
</feature>
<evidence type="ECO:0000256" key="7">
    <source>
        <dbReference type="ARBA" id="ARBA00023146"/>
    </source>
</evidence>
<feature type="transmembrane region" description="Helical" evidence="9">
    <location>
        <begin position="53"/>
        <end position="71"/>
    </location>
</feature>
<feature type="compositionally biased region" description="Gly residues" evidence="8">
    <location>
        <begin position="975"/>
        <end position="985"/>
    </location>
</feature>
<evidence type="ECO:0000256" key="2">
    <source>
        <dbReference type="ARBA" id="ARBA00022598"/>
    </source>
</evidence>
<dbReference type="InterPro" id="IPR045864">
    <property type="entry name" value="aa-tRNA-synth_II/BPL/LPL"/>
</dbReference>
<keyword evidence="11" id="KW-0808">Transferase</keyword>
<sequence>MHRGPRLRRAIPPLLTWALSLLALLCALRALLPGLRDATLPLAAGVELVVVPVPGNLAYALFLALLAGALARRKRPAFWIVVAYLSVNILADLLYLVGVLTVLRPGPRPPWGEALLWTVPSMAGTGLLLAALLLARDEFRARVQRASARRALGVLVAGLAIGTGLGYALVAAFPGTLAPGPDQFTWAAERVLGGAFRLSIRRTGSAPGWVNLALGLFGALALFAAVVTLLRSQRRQAAMGADDEARVRALLDRHGERDSLGYFATRRDKSVRFSHSGKAAVAYRVVAGTSLAGGDPIGDPEAWPAAVRAWLEEARAHAWTPAVMGTGETGARCYARAGLRALHLGDEAVLHVADFTLDGRAMRVVRQAVHRVERAGYTVRVRRHGDIEPEEMRYIMDRAAAWRDTETERGFSMALGRLGDPADGRCVLAEALTGDGRLAGILSFAPWGASGLSLDLMRRDRTADNGLVEFMVAHLMRAAPRLGVSRVSLNFAVFRSAFEEGARIGAGPVLRAWRRLLLFLSRWWQLEAMYRSNVKFRPEWVPRFVCFDEARDLPTVALASGIAEGFVPSPGDLLRRGEPRPAPAGRERAAGPGGERPAPPPEGVAPPAPEGAVAEGEGVRPPEQTRVRLAKADAMRAAGRDPYPAAFPRTDTCAAVRGRHAGLGPDECTGDEVAVAGRVTLVRDHGGVCFATLTDGSGDLQLLLTAEGLGPAGMRRWRGEVDLGDHVGVRGQVVTSRHGEVSVAARTWTLTAKCLHPLPAKRRDRRGPWAHGHRPIDLVLTPDTMALLHARSAVTAALRASLTERGFLEVETPVLHRVHGGANARPFTTHLNAYDLDLYLRIAPELYLKRLCVGGLERVFEVGRCFRNEGVSPRHHPEFTMVEAYQAYAGHDDARRLAADLVREAATAVHGTPMLLWRHPDGPATEVDIGGAWPVTGVHAAVSAAVDEEVTPDTPLRRLRELAGRHDVALPPAPGGGERTGGGAPGERAGAERDEGTEPGRDEALVALYERLVEARTTAPTFYTGFPAEASPLARRDRTDPRLAERWDLVVFGMEIGTGYSEQNDPVEQRRRLTEQSLAAAAGDPEAMELDEAFLRDLEYAMPPTGGLGLGVDRLVMAVTGRTIRETLPFAPARPGTT</sequence>
<keyword evidence="9" id="KW-0472">Membrane</keyword>
<evidence type="ECO:0000256" key="4">
    <source>
        <dbReference type="ARBA" id="ARBA00022741"/>
    </source>
</evidence>
<dbReference type="GO" id="GO:0050071">
    <property type="term" value="F:phosphatidylglycerol lysyltransferase activity"/>
    <property type="evidence" value="ECO:0007669"/>
    <property type="project" value="UniProtKB-EC"/>
</dbReference>
<dbReference type="Pfam" id="PF01336">
    <property type="entry name" value="tRNA_anti-codon"/>
    <property type="match status" value="1"/>
</dbReference>
<evidence type="ECO:0000256" key="5">
    <source>
        <dbReference type="ARBA" id="ARBA00022840"/>
    </source>
</evidence>
<keyword evidence="5" id="KW-0067">ATP-binding</keyword>
<dbReference type="InterPro" id="IPR004364">
    <property type="entry name" value="Aa-tRNA-synt_II"/>
</dbReference>
<keyword evidence="2 11" id="KW-0436">Ligase</keyword>
<dbReference type="PANTHER" id="PTHR42918">
    <property type="entry name" value="LYSYL-TRNA SYNTHETASE"/>
    <property type="match status" value="1"/>
</dbReference>
<dbReference type="InterPro" id="IPR024320">
    <property type="entry name" value="LPG_synthase_C"/>
</dbReference>
<dbReference type="SUPFAM" id="SSF55681">
    <property type="entry name" value="Class II aaRS and biotin synthetases"/>
    <property type="match status" value="1"/>
</dbReference>
<evidence type="ECO:0000256" key="3">
    <source>
        <dbReference type="ARBA" id="ARBA00022692"/>
    </source>
</evidence>
<dbReference type="GO" id="GO:0004824">
    <property type="term" value="F:lysine-tRNA ligase activity"/>
    <property type="evidence" value="ECO:0007669"/>
    <property type="project" value="UniProtKB-EC"/>
</dbReference>
<feature type="transmembrane region" description="Helical" evidence="9">
    <location>
        <begin position="209"/>
        <end position="230"/>
    </location>
</feature>
<evidence type="ECO:0000259" key="10">
    <source>
        <dbReference type="PROSITE" id="PS50862"/>
    </source>
</evidence>
<dbReference type="InterPro" id="IPR006195">
    <property type="entry name" value="aa-tRNA-synth_II"/>
</dbReference>
<protein>
    <submittedName>
        <fullName evidence="11">Bifunctional lysylphosphatidylglycerol synthetase/lysine--tRNA ligase LysX</fullName>
        <ecNumber evidence="11">2.3.2.3</ecNumber>
        <ecNumber evidence="11">6.1.1.6</ecNumber>
    </submittedName>
</protein>
<keyword evidence="4" id="KW-0547">Nucleotide-binding</keyword>
<evidence type="ECO:0000256" key="6">
    <source>
        <dbReference type="ARBA" id="ARBA00022989"/>
    </source>
</evidence>
<dbReference type="Pfam" id="PF00152">
    <property type="entry name" value="tRNA-synt_2"/>
    <property type="match status" value="1"/>
</dbReference>
<feature type="transmembrane region" description="Helical" evidence="9">
    <location>
        <begin position="151"/>
        <end position="173"/>
    </location>
</feature>
<feature type="transmembrane region" description="Helical" evidence="9">
    <location>
        <begin position="115"/>
        <end position="135"/>
    </location>
</feature>
<accession>A0ABV8FU35</accession>
<dbReference type="Pfam" id="PF16995">
    <property type="entry name" value="tRNA-synt_2_TM"/>
    <property type="match status" value="1"/>
</dbReference>
<dbReference type="InterPro" id="IPR012340">
    <property type="entry name" value="NA-bd_OB-fold"/>
</dbReference>
<dbReference type="Gene3D" id="2.40.50.140">
    <property type="entry name" value="Nucleic acid-binding proteins"/>
    <property type="match status" value="1"/>
</dbReference>
<dbReference type="EC" id="6.1.1.6" evidence="11"/>
<keyword evidence="7" id="KW-0030">Aminoacyl-tRNA synthetase</keyword>
<evidence type="ECO:0000256" key="8">
    <source>
        <dbReference type="SAM" id="MobiDB-lite"/>
    </source>
</evidence>
<comment type="caution">
    <text evidence="11">The sequence shown here is derived from an EMBL/GenBank/DDBJ whole genome shotgun (WGS) entry which is preliminary data.</text>
</comment>
<dbReference type="PRINTS" id="PR00982">
    <property type="entry name" value="TRNASYNTHLYS"/>
</dbReference>
<keyword evidence="3 9" id="KW-0812">Transmembrane</keyword>
<dbReference type="EMBL" id="JBHSBH010000012">
    <property type="protein sequence ID" value="MFC3998131.1"/>
    <property type="molecule type" value="Genomic_DNA"/>
</dbReference>